<reference evidence="2 3" key="1">
    <citation type="submission" date="2020-08" db="EMBL/GenBank/DDBJ databases">
        <title>Sequencing the genomes of 1000 actinobacteria strains.</title>
        <authorList>
            <person name="Klenk H.-P."/>
        </authorList>
    </citation>
    <scope>NUCLEOTIDE SEQUENCE [LARGE SCALE GENOMIC DNA]</scope>
    <source>
        <strain evidence="2 3">DSM 45790</strain>
    </source>
</reference>
<keyword evidence="1" id="KW-0472">Membrane</keyword>
<dbReference type="EMBL" id="JACHBR010000001">
    <property type="protein sequence ID" value="MBB5628020.1"/>
    <property type="molecule type" value="Genomic_DNA"/>
</dbReference>
<accession>A0A7W8Z684</accession>
<name>A0A7W8Z684_9ACTN</name>
<dbReference type="RefSeq" id="WP_184612598.1">
    <property type="nucleotide sequence ID" value="NZ_BOOS01000015.1"/>
</dbReference>
<keyword evidence="1" id="KW-0812">Transmembrane</keyword>
<organism evidence="2 3">
    <name type="scientific">Sphaerisporangium krabiense</name>
    <dbReference type="NCBI Taxonomy" id="763782"/>
    <lineage>
        <taxon>Bacteria</taxon>
        <taxon>Bacillati</taxon>
        <taxon>Actinomycetota</taxon>
        <taxon>Actinomycetes</taxon>
        <taxon>Streptosporangiales</taxon>
        <taxon>Streptosporangiaceae</taxon>
        <taxon>Sphaerisporangium</taxon>
    </lineage>
</organism>
<evidence type="ECO:0000313" key="2">
    <source>
        <dbReference type="EMBL" id="MBB5628020.1"/>
    </source>
</evidence>
<dbReference type="InterPro" id="IPR008407">
    <property type="entry name" value="Brnchd-chn_aa_trnsp_AzlD"/>
</dbReference>
<dbReference type="Pfam" id="PF05437">
    <property type="entry name" value="AzlD"/>
    <property type="match status" value="1"/>
</dbReference>
<dbReference type="Proteomes" id="UP000588112">
    <property type="component" value="Unassembled WGS sequence"/>
</dbReference>
<proteinExistence type="predicted"/>
<gene>
    <name evidence="2" type="ORF">BJ981_003719</name>
</gene>
<protein>
    <submittedName>
        <fullName evidence="2">Branched-subunit amino acid transport protein</fullName>
    </submittedName>
</protein>
<feature type="transmembrane region" description="Helical" evidence="1">
    <location>
        <begin position="36"/>
        <end position="55"/>
    </location>
</feature>
<comment type="caution">
    <text evidence="2">The sequence shown here is derived from an EMBL/GenBank/DDBJ whole genome shotgun (WGS) entry which is preliminary data.</text>
</comment>
<evidence type="ECO:0000256" key="1">
    <source>
        <dbReference type="SAM" id="Phobius"/>
    </source>
</evidence>
<keyword evidence="3" id="KW-1185">Reference proteome</keyword>
<keyword evidence="1" id="KW-1133">Transmembrane helix</keyword>
<dbReference type="AlphaFoldDB" id="A0A7W8Z684"/>
<feature type="transmembrane region" description="Helical" evidence="1">
    <location>
        <begin position="67"/>
        <end position="97"/>
    </location>
</feature>
<feature type="transmembrane region" description="Helical" evidence="1">
    <location>
        <begin position="6"/>
        <end position="24"/>
    </location>
</feature>
<evidence type="ECO:0000313" key="3">
    <source>
        <dbReference type="Proteomes" id="UP000588112"/>
    </source>
</evidence>
<sequence length="101" mass="10587">MIWYAVIAAAVGCYLFKLAGLSVPERILSDPRTRRIAALLPVGLLAALIATQTFVSADHRLTLDPRAAGLGVAVIAILLRAPFLIVVGAAVATTALLRLVL</sequence>